<evidence type="ECO:0000256" key="1">
    <source>
        <dbReference type="ARBA" id="ARBA00022679"/>
    </source>
</evidence>
<evidence type="ECO:0000313" key="3">
    <source>
        <dbReference type="EMBL" id="QGU96024.1"/>
    </source>
</evidence>
<dbReference type="Gene3D" id="3.40.630.30">
    <property type="match status" value="1"/>
</dbReference>
<keyword evidence="1 3" id="KW-0808">Transferase</keyword>
<dbReference type="GO" id="GO:0008080">
    <property type="term" value="F:N-acetyltransferase activity"/>
    <property type="evidence" value="ECO:0007669"/>
    <property type="project" value="InterPro"/>
</dbReference>
<dbReference type="InterPro" id="IPR050769">
    <property type="entry name" value="NAT_camello-type"/>
</dbReference>
<dbReference type="Proteomes" id="UP000422764">
    <property type="component" value="Chromosome"/>
</dbReference>
<dbReference type="PANTHER" id="PTHR13947:SF37">
    <property type="entry name" value="LD18367P"/>
    <property type="match status" value="1"/>
</dbReference>
<dbReference type="PROSITE" id="PS51186">
    <property type="entry name" value="GNAT"/>
    <property type="match status" value="1"/>
</dbReference>
<dbReference type="Pfam" id="PF00583">
    <property type="entry name" value="Acetyltransf_1"/>
    <property type="match status" value="1"/>
</dbReference>
<dbReference type="SUPFAM" id="SSF55729">
    <property type="entry name" value="Acyl-CoA N-acyltransferases (Nat)"/>
    <property type="match status" value="1"/>
</dbReference>
<name>A0A6I6F4B2_9CLOT</name>
<sequence length="166" mass="19556">MIRKATMEDVKDIMKIIEQTIAEMNTYNNTQWNENYPQEKDFINDIQKGDLFVVERKDKLAGFVCINKVEPGEYDGLSWSLNEKNMVVHRMAVNPEYRRSGIGTELMKFADEFALKNSIRYLKTDTYSLNTKMNALFKKCGYNFVGEMSFLGKEEPFYCYERILNY</sequence>
<dbReference type="InterPro" id="IPR000182">
    <property type="entry name" value="GNAT_dom"/>
</dbReference>
<dbReference type="EMBL" id="CP046522">
    <property type="protein sequence ID" value="QGU96024.1"/>
    <property type="molecule type" value="Genomic_DNA"/>
</dbReference>
<gene>
    <name evidence="3" type="ORF">GOM49_13810</name>
</gene>
<evidence type="ECO:0000259" key="2">
    <source>
        <dbReference type="PROSITE" id="PS51186"/>
    </source>
</evidence>
<accession>A0A6I6F4B2</accession>
<keyword evidence="4" id="KW-1185">Reference proteome</keyword>
<organism evidence="3 4">
    <name type="scientific">Clostridium bovifaecis</name>
    <dbReference type="NCBI Taxonomy" id="2184719"/>
    <lineage>
        <taxon>Bacteria</taxon>
        <taxon>Bacillati</taxon>
        <taxon>Bacillota</taxon>
        <taxon>Clostridia</taxon>
        <taxon>Eubacteriales</taxon>
        <taxon>Clostridiaceae</taxon>
        <taxon>Clostridium</taxon>
    </lineage>
</organism>
<protein>
    <submittedName>
        <fullName evidence="3">GNAT family N-acetyltransferase</fullName>
    </submittedName>
</protein>
<feature type="domain" description="N-acetyltransferase" evidence="2">
    <location>
        <begin position="1"/>
        <end position="165"/>
    </location>
</feature>
<dbReference type="PANTHER" id="PTHR13947">
    <property type="entry name" value="GNAT FAMILY N-ACETYLTRANSFERASE"/>
    <property type="match status" value="1"/>
</dbReference>
<dbReference type="AlphaFoldDB" id="A0A6I6F4B2"/>
<dbReference type="InterPro" id="IPR016181">
    <property type="entry name" value="Acyl_CoA_acyltransferase"/>
</dbReference>
<reference evidence="3 4" key="1">
    <citation type="submission" date="2019-12" db="EMBL/GenBank/DDBJ databases">
        <title>Genome sequenceing of Clostridium bovifaecis.</title>
        <authorList>
            <person name="Yao Y."/>
        </authorList>
    </citation>
    <scope>NUCLEOTIDE SEQUENCE [LARGE SCALE GENOMIC DNA]</scope>
    <source>
        <strain evidence="3 4">BXX</strain>
    </source>
</reference>
<proteinExistence type="predicted"/>
<dbReference type="CDD" id="cd04301">
    <property type="entry name" value="NAT_SF"/>
    <property type="match status" value="1"/>
</dbReference>
<evidence type="ECO:0000313" key="4">
    <source>
        <dbReference type="Proteomes" id="UP000422764"/>
    </source>
</evidence>